<dbReference type="CDD" id="cd06587">
    <property type="entry name" value="VOC"/>
    <property type="match status" value="1"/>
</dbReference>
<evidence type="ECO:0000313" key="2">
    <source>
        <dbReference type="Proteomes" id="UP000595857"/>
    </source>
</evidence>
<dbReference type="InterPro" id="IPR029068">
    <property type="entry name" value="Glyas_Bleomycin-R_OHBP_Dase"/>
</dbReference>
<accession>A0ABX7C7R4</accession>
<sequence length="111" mass="12412">MAITNILANMSCTDLARSAEWYRTFFERDADQNPMDGLLEWHYGAAGFQLYQGPDNAGHCTVTLVVDDVHAERERLTDFAPGEIQQANYVTVFQLRDPDGNLVVLAQPGHV</sequence>
<evidence type="ECO:0000313" key="1">
    <source>
        <dbReference type="EMBL" id="QQR40310.1"/>
    </source>
</evidence>
<proteinExistence type="predicted"/>
<organism evidence="1 2">
    <name type="scientific">Devosia rhizoryzae</name>
    <dbReference type="NCBI Taxonomy" id="2774137"/>
    <lineage>
        <taxon>Bacteria</taxon>
        <taxon>Pseudomonadati</taxon>
        <taxon>Pseudomonadota</taxon>
        <taxon>Alphaproteobacteria</taxon>
        <taxon>Hyphomicrobiales</taxon>
        <taxon>Devosiaceae</taxon>
        <taxon>Devosia</taxon>
    </lineage>
</organism>
<dbReference type="SUPFAM" id="SSF54593">
    <property type="entry name" value="Glyoxalase/Bleomycin resistance protein/Dihydroxybiphenyl dioxygenase"/>
    <property type="match status" value="1"/>
</dbReference>
<name>A0ABX7C7R4_9HYPH</name>
<dbReference type="EMBL" id="CP068046">
    <property type="protein sequence ID" value="QQR40310.1"/>
    <property type="molecule type" value="Genomic_DNA"/>
</dbReference>
<reference evidence="1 2" key="1">
    <citation type="submission" date="2021-01" db="EMBL/GenBank/DDBJ databases">
        <title>Genome seq and assembly of Devosia sp. LEGU1.</title>
        <authorList>
            <person name="Chhetri G."/>
        </authorList>
    </citation>
    <scope>NUCLEOTIDE SEQUENCE [LARGE SCALE GENOMIC DNA]</scope>
    <source>
        <strain evidence="1 2">LEGU1</strain>
    </source>
</reference>
<dbReference type="RefSeq" id="WP_201635538.1">
    <property type="nucleotide sequence ID" value="NZ_CP068046.1"/>
</dbReference>
<keyword evidence="2" id="KW-1185">Reference proteome</keyword>
<gene>
    <name evidence="1" type="ORF">JI748_04680</name>
</gene>
<dbReference type="Proteomes" id="UP000595857">
    <property type="component" value="Chromosome"/>
</dbReference>
<protein>
    <submittedName>
        <fullName evidence="1">VOC family protein</fullName>
    </submittedName>
</protein>
<dbReference type="Gene3D" id="3.10.180.10">
    <property type="entry name" value="2,3-Dihydroxybiphenyl 1,2-Dioxygenase, domain 1"/>
    <property type="match status" value="1"/>
</dbReference>